<organism evidence="2 3">
    <name type="scientific">Natronoarchaeum mannanilyticum</name>
    <dbReference type="NCBI Taxonomy" id="926360"/>
    <lineage>
        <taxon>Archaea</taxon>
        <taxon>Methanobacteriati</taxon>
        <taxon>Methanobacteriota</taxon>
        <taxon>Stenosarchaea group</taxon>
        <taxon>Halobacteria</taxon>
        <taxon>Halobacteriales</taxon>
        <taxon>Natronoarchaeaceae</taxon>
    </lineage>
</organism>
<evidence type="ECO:0008006" key="4">
    <source>
        <dbReference type="Google" id="ProtNLM"/>
    </source>
</evidence>
<name>A0AAV3TAN1_9EURY</name>
<keyword evidence="1" id="KW-0812">Transmembrane</keyword>
<protein>
    <recommendedName>
        <fullName evidence="4">PEP-CTERM protein-sorting domain-containing protein</fullName>
    </recommendedName>
</protein>
<accession>A0AAV3TAN1</accession>
<keyword evidence="1" id="KW-1133">Transmembrane helix</keyword>
<evidence type="ECO:0000313" key="2">
    <source>
        <dbReference type="EMBL" id="GAA0675879.1"/>
    </source>
</evidence>
<reference evidence="2 3" key="1">
    <citation type="journal article" date="2019" name="Int. J. Syst. Evol. Microbiol.">
        <title>The Global Catalogue of Microorganisms (GCM) 10K type strain sequencing project: providing services to taxonomists for standard genome sequencing and annotation.</title>
        <authorList>
            <consortium name="The Broad Institute Genomics Platform"/>
            <consortium name="The Broad Institute Genome Sequencing Center for Infectious Disease"/>
            <person name="Wu L."/>
            <person name="Ma J."/>
        </authorList>
    </citation>
    <scope>NUCLEOTIDE SEQUENCE [LARGE SCALE GENOMIC DNA]</scope>
    <source>
        <strain evidence="2 3">JCM 16328</strain>
    </source>
</reference>
<dbReference type="EMBL" id="BAAADV010000004">
    <property type="protein sequence ID" value="GAA0675879.1"/>
    <property type="molecule type" value="Genomic_DNA"/>
</dbReference>
<keyword evidence="3" id="KW-1185">Reference proteome</keyword>
<evidence type="ECO:0000256" key="1">
    <source>
        <dbReference type="SAM" id="Phobius"/>
    </source>
</evidence>
<proteinExistence type="predicted"/>
<feature type="transmembrane region" description="Helical" evidence="1">
    <location>
        <begin position="16"/>
        <end position="49"/>
    </location>
</feature>
<dbReference type="AlphaFoldDB" id="A0AAV3TAN1"/>
<dbReference type="RefSeq" id="WP_343774320.1">
    <property type="nucleotide sequence ID" value="NZ_BAAADV010000004.1"/>
</dbReference>
<sequence length="53" mass="5697">MDLTSPGVLDQIEPGILILVGFVLFIIPEPATSALGAGLLLLGASWWVYEWGR</sequence>
<keyword evidence="1" id="KW-0472">Membrane</keyword>
<evidence type="ECO:0000313" key="3">
    <source>
        <dbReference type="Proteomes" id="UP001500420"/>
    </source>
</evidence>
<dbReference type="Proteomes" id="UP001500420">
    <property type="component" value="Unassembled WGS sequence"/>
</dbReference>
<comment type="caution">
    <text evidence="2">The sequence shown here is derived from an EMBL/GenBank/DDBJ whole genome shotgun (WGS) entry which is preliminary data.</text>
</comment>
<gene>
    <name evidence="2" type="ORF">GCM10009020_24570</name>
</gene>